<dbReference type="SMART" id="SM00108">
    <property type="entry name" value="B_lectin"/>
    <property type="match status" value="1"/>
</dbReference>
<feature type="signal peptide" evidence="2">
    <location>
        <begin position="1"/>
        <end position="22"/>
    </location>
</feature>
<keyword evidence="2" id="KW-0732">Signal</keyword>
<gene>
    <name evidence="5" type="ORF">HPHI1048_LOCUS7211</name>
</gene>
<dbReference type="Gene3D" id="2.90.10.30">
    <property type="match status" value="1"/>
</dbReference>
<evidence type="ECO:0000259" key="4">
    <source>
        <dbReference type="PROSITE" id="PS51820"/>
    </source>
</evidence>
<proteinExistence type="predicted"/>
<evidence type="ECO:0000256" key="1">
    <source>
        <dbReference type="SAM" id="MobiDB-lite"/>
    </source>
</evidence>
<feature type="compositionally biased region" description="Basic and acidic residues" evidence="1">
    <location>
        <begin position="1001"/>
        <end position="1013"/>
    </location>
</feature>
<dbReference type="SUPFAM" id="SSF56988">
    <property type="entry name" value="Anthrax protective antigen"/>
    <property type="match status" value="1"/>
</dbReference>
<dbReference type="EMBL" id="HBEO01010300">
    <property type="protein sequence ID" value="CAD8478075.1"/>
    <property type="molecule type" value="Transcribed_RNA"/>
</dbReference>
<evidence type="ECO:0000259" key="3">
    <source>
        <dbReference type="PROSITE" id="PS50927"/>
    </source>
</evidence>
<sequence length="1411" mass="157308">MRRRSQPLPPLLTLLLPPLLLTACIILAGTGRWRGGVLLEAKEGQSLRNGAYDRLPSYNRMRPDDEEEHLRHVPGEWGYWSGENDGWRDGWEKRRKEFAPLDPLKYLDEKGDIKGGGGWQAFADDLNGGPNDKGTYERKGMAEETDADTGILPGHEWGLYYGMTEKPPDFNDRPGKVPPWCDAVLGCSPPYSATGSPQNGFREPGALQWSWPFDSQHEVQYKTKNQTSLTDAEAQELMKRVVAMNMQRALMNETANVPLSTSEQGRTRVVEAQGTARRRLPQKRIVESLGAKKEGFTMRLYDFVSECERGPGADKLCPLPSMPDDVDGLPFLGEAVVPDINFNGIGSFRSFIPQATESFLAVWWGLLPIELFDRYTFCAQGGADGIRVFVDGRLVTNNDGRGLHTRACGSVNLLAGDHYIRVDAFASRRDIGYYGVYKQVTYYGTRTVTSESQLKSTDATPLAVMPQTGLEGFADVTPGYQLIVYTFYPALSPPSTFPNLLEHSPFAHALMDKLEVSWSDIVGKCDDTLFPETGSVAFTLAGRFKITYQGIYKFCLRSVEGSRLHVDGSFLIESDGAAPVDSCKELPLRQGVHTIHTETFKKATPKGAKVKVTYSGRDTNFQQKLVESFDARYNAGQPAPTNTKAGFRMFIFETHSGSPAAMGWQDPAMGQVCTPPDPRNNQVGPLSHAAVYAPPRYCEYSIAFDPSKAPLPGLPNFCCYTPPWLTDSAPLSESIVPAINFGSIADLKVYNPKQTSVKFGWKIYGSYVARESRLYSICIYASSGARLWIGTAVWEQPKNPTINFDGLKLSPYYKCATVWLYEGIYPVVVDGFQNMGGFQLQVTVDGAVMQSADAGKPVNSEIKPKMKQAAPAVLHASESRGGEGQEGDKAARRELRRQLEEEERRSRLIRQQLGSKERKKERRENGARAVSRGVLEVLRHRMKLVRLASVKARQHKLLLQCQRKHAADRKACSACVLSSSSSSSHLCLEGAQTQQLAMIDEGKGSSKERKEASSGEQRTIPVEGGWKIMEKDLRGRGGRKRLAASQLYHGPNSDVKSAPYTKAGPRGWEGGGTKNWRYYDHTDAKIRTEIDEHTKVDPPGVPFWKNWIWDREHHHSIDKDWYGDLTHDKDGNRVLEPSFYYDGVVDGEWHDGWEDYRRDFNEGATPWGGETPRKLLGKEVKTNVDGWQDPQHVGSVGIDDEGWARARRDLTVHYRTDFYPAFDKLHPDYRRLRDGHGEVRYQGELTPPAGEKLGHFQDSLLLPGSWLASEDYFSCCIDSVGGEYRLIMQADGNAVVYHMHGPQKLSSSSQAGSKVWESGSAKRGSPPYRLYVKGQNALVIYDKHKSEVWSSGSSGADRENSMKVSGEGKGMGDMFTRGGLKLHQDGALVLRDQFGNEVWRAGIHTSQRHYT</sequence>
<evidence type="ECO:0000313" key="5">
    <source>
        <dbReference type="EMBL" id="CAD8478075.1"/>
    </source>
</evidence>
<feature type="domain" description="Bulb-type lectin" evidence="3">
    <location>
        <begin position="1306"/>
        <end position="1411"/>
    </location>
</feature>
<dbReference type="SUPFAM" id="SSF51110">
    <property type="entry name" value="alpha-D-mannose-specific plant lectins"/>
    <property type="match status" value="1"/>
</dbReference>
<feature type="region of interest" description="Disordered" evidence="1">
    <location>
        <begin position="1001"/>
        <end position="1020"/>
    </location>
</feature>
<dbReference type="PROSITE" id="PS51257">
    <property type="entry name" value="PROKAR_LIPOPROTEIN"/>
    <property type="match status" value="1"/>
</dbReference>
<accession>A0A7S0HHS4</accession>
<dbReference type="PROSITE" id="PS51820">
    <property type="entry name" value="PA14"/>
    <property type="match status" value="1"/>
</dbReference>
<dbReference type="InterPro" id="IPR036426">
    <property type="entry name" value="Bulb-type_lectin_dom_sf"/>
</dbReference>
<evidence type="ECO:0000256" key="2">
    <source>
        <dbReference type="SAM" id="SignalP"/>
    </source>
</evidence>
<feature type="domain" description="PA14" evidence="4">
    <location>
        <begin position="311"/>
        <end position="453"/>
    </location>
</feature>
<name>A0A7S0HHS4_9CRYP</name>
<protein>
    <recommendedName>
        <fullName evidence="6">PA14 domain-containing protein</fullName>
    </recommendedName>
</protein>
<feature type="region of interest" description="Disordered" evidence="1">
    <location>
        <begin position="855"/>
        <end position="928"/>
    </location>
</feature>
<dbReference type="InterPro" id="IPR001480">
    <property type="entry name" value="Bulb-type_lectin_dom"/>
</dbReference>
<reference evidence="5" key="1">
    <citation type="submission" date="2021-01" db="EMBL/GenBank/DDBJ databases">
        <authorList>
            <person name="Corre E."/>
            <person name="Pelletier E."/>
            <person name="Niang G."/>
            <person name="Scheremetjew M."/>
            <person name="Finn R."/>
            <person name="Kale V."/>
            <person name="Holt S."/>
            <person name="Cochrane G."/>
            <person name="Meng A."/>
            <person name="Brown T."/>
            <person name="Cohen L."/>
        </authorList>
    </citation>
    <scope>NUCLEOTIDE SEQUENCE</scope>
    <source>
        <strain evidence="5">CCMP325</strain>
    </source>
</reference>
<feature type="chain" id="PRO_5031091774" description="PA14 domain-containing protein" evidence="2">
    <location>
        <begin position="23"/>
        <end position="1411"/>
    </location>
</feature>
<evidence type="ECO:0008006" key="6">
    <source>
        <dbReference type="Google" id="ProtNLM"/>
    </source>
</evidence>
<dbReference type="InterPro" id="IPR037524">
    <property type="entry name" value="PA14/GLEYA"/>
</dbReference>
<organism evidence="5">
    <name type="scientific">Hanusia phi</name>
    <dbReference type="NCBI Taxonomy" id="3032"/>
    <lineage>
        <taxon>Eukaryota</taxon>
        <taxon>Cryptophyceae</taxon>
        <taxon>Pyrenomonadales</taxon>
        <taxon>Geminigeraceae</taxon>
        <taxon>Hanusia</taxon>
    </lineage>
</organism>
<feature type="compositionally biased region" description="Basic and acidic residues" evidence="1">
    <location>
        <begin position="915"/>
        <end position="926"/>
    </location>
</feature>
<feature type="compositionally biased region" description="Basic and acidic residues" evidence="1">
    <location>
        <begin position="877"/>
        <end position="906"/>
    </location>
</feature>
<dbReference type="PROSITE" id="PS50927">
    <property type="entry name" value="BULB_LECTIN"/>
    <property type="match status" value="1"/>
</dbReference>